<dbReference type="RefSeq" id="WP_168016023.1">
    <property type="nucleotide sequence ID" value="NZ_JAATEP010000032.1"/>
</dbReference>
<gene>
    <name evidence="2" type="ORF">HCN51_36325</name>
</gene>
<accession>A0ABX1BEQ4</accession>
<keyword evidence="3" id="KW-1185">Reference proteome</keyword>
<dbReference type="Pfam" id="PF13460">
    <property type="entry name" value="NAD_binding_10"/>
    <property type="match status" value="1"/>
</dbReference>
<dbReference type="EMBL" id="JAATEP010000032">
    <property type="protein sequence ID" value="NJP94842.1"/>
    <property type="molecule type" value="Genomic_DNA"/>
</dbReference>
<dbReference type="Gene3D" id="3.40.50.720">
    <property type="entry name" value="NAD(P)-binding Rossmann-like Domain"/>
    <property type="match status" value="1"/>
</dbReference>
<dbReference type="PANTHER" id="PTHR47129:SF1">
    <property type="entry name" value="NMRA-LIKE DOMAIN-CONTAINING PROTEIN"/>
    <property type="match status" value="1"/>
</dbReference>
<feature type="domain" description="NAD(P)-binding" evidence="1">
    <location>
        <begin position="6"/>
        <end position="179"/>
    </location>
</feature>
<dbReference type="SUPFAM" id="SSF51735">
    <property type="entry name" value="NAD(P)-binding Rossmann-fold domains"/>
    <property type="match status" value="1"/>
</dbReference>
<organism evidence="2 3">
    <name type="scientific">Nonomuraea composti</name>
    <dbReference type="NCBI Taxonomy" id="2720023"/>
    <lineage>
        <taxon>Bacteria</taxon>
        <taxon>Bacillati</taxon>
        <taxon>Actinomycetota</taxon>
        <taxon>Actinomycetes</taxon>
        <taxon>Streptosporangiales</taxon>
        <taxon>Streptosporangiaceae</taxon>
        <taxon>Nonomuraea</taxon>
    </lineage>
</organism>
<sequence>MILVTGVSGALGGLVLDGLSAAGGMEVVAGTSSATRTAARRVDFDDPATLAGGFAGVDVLVFVSAGYAEDDVVLARHGAVVAAAAAAGIRHVIYTSLAGSGDLMTLALSHRWTEARLAAAPFDVTVLRNGFYADVPVGLAAAGAGSAAATGVFAAAFGNGRVSVVAKEDLADVAVRVAAETQHDLDAGGRSRHAGKVYELEGVTAIGGHDIAGVLSTALGRTVEYRPVSLEETRKALEGSGLEPYQIAHSMSLFANAGAGVLEARGTDLTSLLTTKPRPVHDLIVKAVEAGGYRSRSVDARSAGNGD</sequence>
<dbReference type="InterPro" id="IPR036291">
    <property type="entry name" value="NAD(P)-bd_dom_sf"/>
</dbReference>
<dbReference type="InterPro" id="IPR052718">
    <property type="entry name" value="NmrA-type_oxidoreductase"/>
</dbReference>
<evidence type="ECO:0000313" key="2">
    <source>
        <dbReference type="EMBL" id="NJP94842.1"/>
    </source>
</evidence>
<name>A0ABX1BEQ4_9ACTN</name>
<dbReference type="Gene3D" id="3.90.25.10">
    <property type="entry name" value="UDP-galactose 4-epimerase, domain 1"/>
    <property type="match status" value="1"/>
</dbReference>
<dbReference type="PANTHER" id="PTHR47129">
    <property type="entry name" value="QUINONE OXIDOREDUCTASE 2"/>
    <property type="match status" value="1"/>
</dbReference>
<evidence type="ECO:0000259" key="1">
    <source>
        <dbReference type="Pfam" id="PF13460"/>
    </source>
</evidence>
<comment type="caution">
    <text evidence="2">The sequence shown here is derived from an EMBL/GenBank/DDBJ whole genome shotgun (WGS) entry which is preliminary data.</text>
</comment>
<dbReference type="Proteomes" id="UP000696294">
    <property type="component" value="Unassembled WGS sequence"/>
</dbReference>
<proteinExistence type="predicted"/>
<protein>
    <submittedName>
        <fullName evidence="2">NAD(P)H-binding protein</fullName>
    </submittedName>
</protein>
<dbReference type="InterPro" id="IPR016040">
    <property type="entry name" value="NAD(P)-bd_dom"/>
</dbReference>
<evidence type="ECO:0000313" key="3">
    <source>
        <dbReference type="Proteomes" id="UP000696294"/>
    </source>
</evidence>
<reference evidence="2 3" key="1">
    <citation type="submission" date="2020-03" db="EMBL/GenBank/DDBJ databases">
        <title>WGS of actinomycetes isolated from Thailand.</title>
        <authorList>
            <person name="Thawai C."/>
        </authorList>
    </citation>
    <scope>NUCLEOTIDE SEQUENCE [LARGE SCALE GENOMIC DNA]</scope>
    <source>
        <strain evidence="2 3">FMUSA5-5</strain>
    </source>
</reference>